<dbReference type="PANTHER" id="PTHR48098:SF1">
    <property type="entry name" value="DIACYLGLYCEROL ACYLTRANSFERASE_MYCOLYLTRANSFERASE AG85A"/>
    <property type="match status" value="1"/>
</dbReference>
<accession>A0A0A0BYY3</accession>
<dbReference type="SUPFAM" id="SSF81296">
    <property type="entry name" value="E set domains"/>
    <property type="match status" value="1"/>
</dbReference>
<dbReference type="InterPro" id="IPR013783">
    <property type="entry name" value="Ig-like_fold"/>
</dbReference>
<evidence type="ECO:0000313" key="2">
    <source>
        <dbReference type="EMBL" id="KGM13155.1"/>
    </source>
</evidence>
<dbReference type="AlphaFoldDB" id="A0A0A0BYY3"/>
<dbReference type="InterPro" id="IPR050583">
    <property type="entry name" value="Mycobacterial_A85_antigen"/>
</dbReference>
<dbReference type="SUPFAM" id="SSF53474">
    <property type="entry name" value="alpha/beta-Hydrolases"/>
    <property type="match status" value="2"/>
</dbReference>
<dbReference type="GO" id="GO:0016747">
    <property type="term" value="F:acyltransferase activity, transferring groups other than amino-acyl groups"/>
    <property type="evidence" value="ECO:0007669"/>
    <property type="project" value="TreeGrafter"/>
</dbReference>
<dbReference type="Gene3D" id="3.40.50.1820">
    <property type="entry name" value="alpha/beta hydrolase"/>
    <property type="match status" value="2"/>
</dbReference>
<dbReference type="InterPro" id="IPR029058">
    <property type="entry name" value="AB_hydrolase_fold"/>
</dbReference>
<keyword evidence="3" id="KW-1185">Reference proteome</keyword>
<dbReference type="InterPro" id="IPR000801">
    <property type="entry name" value="Esterase-like"/>
</dbReference>
<comment type="caution">
    <text evidence="2">The sequence shown here is derived from an EMBL/GenBank/DDBJ whole genome shotgun (WGS) entry which is preliminary data.</text>
</comment>
<reference evidence="2 3" key="1">
    <citation type="submission" date="2013-08" db="EMBL/GenBank/DDBJ databases">
        <title>Genome sequencing of Cellulomonas bogoriensis 69B4.</title>
        <authorList>
            <person name="Chen F."/>
            <person name="Li Y."/>
            <person name="Wang G."/>
        </authorList>
    </citation>
    <scope>NUCLEOTIDE SEQUENCE [LARGE SCALE GENOMIC DNA]</scope>
    <source>
        <strain evidence="2 3">69B4</strain>
    </source>
</reference>
<dbReference type="RefSeq" id="WP_052105220.1">
    <property type="nucleotide sequence ID" value="NZ_AXCZ01000062.1"/>
</dbReference>
<dbReference type="Pfam" id="PF00756">
    <property type="entry name" value="Esterase"/>
    <property type="match status" value="2"/>
</dbReference>
<sequence length="708" mass="77146">MGAALTAAPAHADEAPPAPDAWVSTTPEGYYRFTAPQVDVDRLVGERPEVVELQGNIGPRGTWSDLAMDPDGDSYATMFGPVEPGLYYYQYTATMADRTKVSFREPSSPVAVTSQPTWNTVFVPGPEVRWMADVPDGGEVTTLTYASRVTGTERSALVWTHPAYEANRGKPHPVLYLLADEGQTHQEWAELGRVPQILDNLAADGELEPMVVVMADVNVADPRAELLRSLVPAVRSEYRVAVPGKRQAVAGIGEGARQALEVLVSDPGAFGSVGSFSGHLEARLNRPVVNRINARTDLLRLYVGNALDPAHNATETVLRTFEAAGVEHQFDGVDPDQGGTWDTWREAVRDFAPRLFRPVGDAGPREGHLPLEEPYVAPAPGTVTTPHVDRNGIVTFETDTRWADAKDVTVWGNWAPNGAWFRIPMTKVGDRWRLTLGPLDGFHYYRYVVDGVDHKDPADSVNTLTDVSPLFVPGQRDLLLADVPEGQGGDLSVLTYDSAVAGEERSAYVWTPPGYDAERADPYPVLYLNHGGGQSWGDWVEVGRAPQILDNLTLQGQVEPMVVVMPNGNVPDFQAEIVDNVVPAAEAAYRISSDPQQRAMAGLSMGAMNTLGVWLARPGEFAYIGAFSGFVFATPTFDAAAVNEGTVRARMYTGDVSDFTYEYTMGLLELLDSNGVEYDFDGVTTGPHGFDTWQANLIDFLPYLFRDA</sequence>
<dbReference type="InterPro" id="IPR014756">
    <property type="entry name" value="Ig_E-set"/>
</dbReference>
<organism evidence="2 3">
    <name type="scientific">Cellulomonas bogoriensis 69B4 = DSM 16987</name>
    <dbReference type="NCBI Taxonomy" id="1386082"/>
    <lineage>
        <taxon>Bacteria</taxon>
        <taxon>Bacillati</taxon>
        <taxon>Actinomycetota</taxon>
        <taxon>Actinomycetes</taxon>
        <taxon>Micrococcales</taxon>
        <taxon>Cellulomonadaceae</taxon>
        <taxon>Cellulomonas</taxon>
    </lineage>
</organism>
<dbReference type="PANTHER" id="PTHR48098">
    <property type="entry name" value="ENTEROCHELIN ESTERASE-RELATED"/>
    <property type="match status" value="1"/>
</dbReference>
<feature type="region of interest" description="Disordered" evidence="1">
    <location>
        <begin position="1"/>
        <end position="20"/>
    </location>
</feature>
<feature type="compositionally biased region" description="Low complexity" evidence="1">
    <location>
        <begin position="1"/>
        <end position="10"/>
    </location>
</feature>
<evidence type="ECO:0000256" key="1">
    <source>
        <dbReference type="SAM" id="MobiDB-lite"/>
    </source>
</evidence>
<name>A0A0A0BYY3_9CELL</name>
<protein>
    <submittedName>
        <fullName evidence="2">Esterase</fullName>
    </submittedName>
</protein>
<dbReference type="GO" id="GO:0005975">
    <property type="term" value="P:carbohydrate metabolic process"/>
    <property type="evidence" value="ECO:0007669"/>
    <property type="project" value="UniProtKB-ARBA"/>
</dbReference>
<dbReference type="Proteomes" id="UP000054314">
    <property type="component" value="Unassembled WGS sequence"/>
</dbReference>
<gene>
    <name evidence="2" type="ORF">N869_15750</name>
</gene>
<dbReference type="EMBL" id="AXCZ01000062">
    <property type="protein sequence ID" value="KGM13155.1"/>
    <property type="molecule type" value="Genomic_DNA"/>
</dbReference>
<evidence type="ECO:0000313" key="3">
    <source>
        <dbReference type="Proteomes" id="UP000054314"/>
    </source>
</evidence>
<dbReference type="Gene3D" id="2.60.40.10">
    <property type="entry name" value="Immunoglobulins"/>
    <property type="match status" value="1"/>
</dbReference>
<proteinExistence type="predicted"/>